<organism evidence="1">
    <name type="scientific">Rhizophora mucronata</name>
    <name type="common">Asiatic mangrove</name>
    <dbReference type="NCBI Taxonomy" id="61149"/>
    <lineage>
        <taxon>Eukaryota</taxon>
        <taxon>Viridiplantae</taxon>
        <taxon>Streptophyta</taxon>
        <taxon>Embryophyta</taxon>
        <taxon>Tracheophyta</taxon>
        <taxon>Spermatophyta</taxon>
        <taxon>Magnoliopsida</taxon>
        <taxon>eudicotyledons</taxon>
        <taxon>Gunneridae</taxon>
        <taxon>Pentapetalae</taxon>
        <taxon>rosids</taxon>
        <taxon>fabids</taxon>
        <taxon>Malpighiales</taxon>
        <taxon>Rhizophoraceae</taxon>
        <taxon>Rhizophora</taxon>
    </lineage>
</organism>
<evidence type="ECO:0000313" key="1">
    <source>
        <dbReference type="EMBL" id="MBX59875.1"/>
    </source>
</evidence>
<dbReference type="EMBL" id="GGEC01079391">
    <property type="protein sequence ID" value="MBX59875.1"/>
    <property type="molecule type" value="Transcribed_RNA"/>
</dbReference>
<name>A0A2P2PYU1_RHIMU</name>
<accession>A0A2P2PYU1</accession>
<proteinExistence type="predicted"/>
<sequence length="22" mass="2663">MLFTQKELHALRVESMRQKAMD</sequence>
<reference evidence="1" key="1">
    <citation type="submission" date="2018-02" db="EMBL/GenBank/DDBJ databases">
        <title>Rhizophora mucronata_Transcriptome.</title>
        <authorList>
            <person name="Meera S.P."/>
            <person name="Sreeshan A."/>
            <person name="Augustine A."/>
        </authorList>
    </citation>
    <scope>NUCLEOTIDE SEQUENCE</scope>
    <source>
        <tissue evidence="1">Leaf</tissue>
    </source>
</reference>
<protein>
    <submittedName>
        <fullName evidence="1">Uncharacterized protein</fullName>
    </submittedName>
</protein>
<dbReference type="AlphaFoldDB" id="A0A2P2PYU1"/>